<dbReference type="Gene3D" id="3.40.33.10">
    <property type="entry name" value="CAP"/>
    <property type="match status" value="1"/>
</dbReference>
<feature type="disulfide bond" evidence="2">
    <location>
        <begin position="101"/>
        <end position="113"/>
    </location>
</feature>
<protein>
    <recommendedName>
        <fullName evidence="4">Chitin-binding type-1 domain-containing protein</fullName>
    </recommendedName>
</protein>
<dbReference type="EMBL" id="JADGJD010000022">
    <property type="protein sequence ID" value="KAJ3056751.1"/>
    <property type="molecule type" value="Genomic_DNA"/>
</dbReference>
<gene>
    <name evidence="5" type="ORF">HK097_004612</name>
</gene>
<keyword evidence="2" id="KW-1015">Disulfide bond</keyword>
<feature type="disulfide bond" evidence="2">
    <location>
        <begin position="49"/>
        <end position="63"/>
    </location>
</feature>
<keyword evidence="3" id="KW-0732">Signal</keyword>
<dbReference type="Proteomes" id="UP001212841">
    <property type="component" value="Unassembled WGS sequence"/>
</dbReference>
<dbReference type="PROSITE" id="PS50941">
    <property type="entry name" value="CHIT_BIND_I_2"/>
    <property type="match status" value="2"/>
</dbReference>
<dbReference type="InterPro" id="IPR001002">
    <property type="entry name" value="Chitin-bd_1"/>
</dbReference>
<evidence type="ECO:0000256" key="3">
    <source>
        <dbReference type="SAM" id="SignalP"/>
    </source>
</evidence>
<dbReference type="Pfam" id="PF00187">
    <property type="entry name" value="Chitin_bind_1"/>
    <property type="match status" value="2"/>
</dbReference>
<dbReference type="Gene3D" id="3.30.60.10">
    <property type="entry name" value="Endochitinase-like"/>
    <property type="match status" value="2"/>
</dbReference>
<proteinExistence type="predicted"/>
<dbReference type="CDD" id="cd00035">
    <property type="entry name" value="ChtBD1"/>
    <property type="match status" value="2"/>
</dbReference>
<dbReference type="SMART" id="SM00270">
    <property type="entry name" value="ChtBD1"/>
    <property type="match status" value="2"/>
</dbReference>
<comment type="caution">
    <text evidence="2">Lacks conserved residue(s) required for the propagation of feature annotation.</text>
</comment>
<dbReference type="GO" id="GO:0008061">
    <property type="term" value="F:chitin binding"/>
    <property type="evidence" value="ECO:0007669"/>
    <property type="project" value="UniProtKB-UniRule"/>
</dbReference>
<organism evidence="5 6">
    <name type="scientific">Rhizophlyctis rosea</name>
    <dbReference type="NCBI Taxonomy" id="64517"/>
    <lineage>
        <taxon>Eukaryota</taxon>
        <taxon>Fungi</taxon>
        <taxon>Fungi incertae sedis</taxon>
        <taxon>Chytridiomycota</taxon>
        <taxon>Chytridiomycota incertae sedis</taxon>
        <taxon>Chytridiomycetes</taxon>
        <taxon>Rhizophlyctidales</taxon>
        <taxon>Rhizophlyctidaceae</taxon>
        <taxon>Rhizophlyctis</taxon>
    </lineage>
</organism>
<feature type="disulfide bond" evidence="2">
    <location>
        <begin position="92"/>
        <end position="107"/>
    </location>
</feature>
<dbReference type="SMART" id="SM00198">
    <property type="entry name" value="SCP"/>
    <property type="match status" value="1"/>
</dbReference>
<dbReference type="PRINTS" id="PR00837">
    <property type="entry name" value="V5TPXLIKE"/>
</dbReference>
<keyword evidence="6" id="KW-1185">Reference proteome</keyword>
<feature type="disulfide bond" evidence="2">
    <location>
        <begin position="44"/>
        <end position="56"/>
    </location>
</feature>
<feature type="chain" id="PRO_5042183686" description="Chitin-binding type-1 domain-containing protein" evidence="3">
    <location>
        <begin position="20"/>
        <end position="322"/>
    </location>
</feature>
<feature type="domain" description="Chitin-binding type-1" evidence="4">
    <location>
        <begin position="89"/>
        <end position="134"/>
    </location>
</feature>
<reference evidence="5" key="1">
    <citation type="submission" date="2020-05" db="EMBL/GenBank/DDBJ databases">
        <title>Phylogenomic resolution of chytrid fungi.</title>
        <authorList>
            <person name="Stajich J.E."/>
            <person name="Amses K."/>
            <person name="Simmons R."/>
            <person name="Seto K."/>
            <person name="Myers J."/>
            <person name="Bonds A."/>
            <person name="Quandt C.A."/>
            <person name="Barry K."/>
            <person name="Liu P."/>
            <person name="Grigoriev I."/>
            <person name="Longcore J.E."/>
            <person name="James T.Y."/>
        </authorList>
    </citation>
    <scope>NUCLEOTIDE SEQUENCE</scope>
    <source>
        <strain evidence="5">JEL0318</strain>
    </source>
</reference>
<evidence type="ECO:0000313" key="5">
    <source>
        <dbReference type="EMBL" id="KAJ3056751.1"/>
    </source>
</evidence>
<feature type="disulfide bond" evidence="2">
    <location>
        <begin position="35"/>
        <end position="50"/>
    </location>
</feature>
<dbReference type="SUPFAM" id="SSF55797">
    <property type="entry name" value="PR-1-like"/>
    <property type="match status" value="1"/>
</dbReference>
<evidence type="ECO:0000259" key="4">
    <source>
        <dbReference type="PROSITE" id="PS50941"/>
    </source>
</evidence>
<feature type="domain" description="Chitin-binding type-1" evidence="4">
    <location>
        <begin position="32"/>
        <end position="77"/>
    </location>
</feature>
<comment type="caution">
    <text evidence="5">The sequence shown here is derived from an EMBL/GenBank/DDBJ whole genome shotgun (WGS) entry which is preliminary data.</text>
</comment>
<accession>A0AAD5X9W2</accession>
<evidence type="ECO:0000256" key="1">
    <source>
        <dbReference type="ARBA" id="ARBA00022669"/>
    </source>
</evidence>
<dbReference type="InterPro" id="IPR036861">
    <property type="entry name" value="Endochitinase-like_sf"/>
</dbReference>
<name>A0AAD5X9W2_9FUNG</name>
<sequence>MQKTTILVLVACLLGLVSADPHLQPRAVVGNGSKCGSAGNGNSCGSGLCCSRYGYCGNTKDHCTANVCQTKYGSCWGATSTSTSYAKEGGRCGSAHGGVKCGSGLCCSNYGYCGKSSDHCGSGKCQKSFGTCSSATTTKAPTYTTAPQSFPNVPYTYGITTKRQSSSERAECLEVHNAARRNVNAYTKPKALTYSTSLENAACAWAQYLANTNQLAHSGGKVGGYGENLYRVSSSSPRHGAGASIGSCKTAASSWAAEDKYYWSGLKIGEGSGTSKYGHYTQMVWPSTTQVGCCGWQSADRKAETWVCEYSPQGNYRGQAAF</sequence>
<dbReference type="InterPro" id="IPR014044">
    <property type="entry name" value="CAP_dom"/>
</dbReference>
<dbReference type="Pfam" id="PF00188">
    <property type="entry name" value="CAP"/>
    <property type="match status" value="1"/>
</dbReference>
<keyword evidence="1 2" id="KW-0147">Chitin-binding</keyword>
<dbReference type="InterPro" id="IPR001283">
    <property type="entry name" value="CRISP-related"/>
</dbReference>
<feature type="disulfide bond" evidence="2">
    <location>
        <begin position="106"/>
        <end position="120"/>
    </location>
</feature>
<dbReference type="SUPFAM" id="SSF57016">
    <property type="entry name" value="Plant lectins/antimicrobial peptides"/>
    <property type="match status" value="2"/>
</dbReference>
<dbReference type="PANTHER" id="PTHR10334">
    <property type="entry name" value="CYSTEINE-RICH SECRETORY PROTEIN-RELATED"/>
    <property type="match status" value="1"/>
</dbReference>
<dbReference type="InterPro" id="IPR018244">
    <property type="entry name" value="Allrgn_V5/Tpx1_CS"/>
</dbReference>
<evidence type="ECO:0000256" key="2">
    <source>
        <dbReference type="PROSITE-ProRule" id="PRU00261"/>
    </source>
</evidence>
<feature type="signal peptide" evidence="3">
    <location>
        <begin position="1"/>
        <end position="19"/>
    </location>
</feature>
<dbReference type="PROSITE" id="PS01009">
    <property type="entry name" value="CRISP_1"/>
    <property type="match status" value="1"/>
</dbReference>
<evidence type="ECO:0000313" key="6">
    <source>
        <dbReference type="Proteomes" id="UP001212841"/>
    </source>
</evidence>
<dbReference type="AlphaFoldDB" id="A0AAD5X9W2"/>
<dbReference type="GO" id="GO:0005576">
    <property type="term" value="C:extracellular region"/>
    <property type="evidence" value="ECO:0007669"/>
    <property type="project" value="InterPro"/>
</dbReference>
<dbReference type="InterPro" id="IPR035940">
    <property type="entry name" value="CAP_sf"/>
</dbReference>